<evidence type="ECO:0000313" key="1">
    <source>
        <dbReference type="EMBL" id="VYU40320.1"/>
    </source>
</evidence>
<accession>A0A6N3EGW7</accession>
<name>A0A6N3EGW7_ENTCA</name>
<organism evidence="1">
    <name type="scientific">Enterococcus casseliflavus</name>
    <name type="common">Enterococcus flavescens</name>
    <dbReference type="NCBI Taxonomy" id="37734"/>
    <lineage>
        <taxon>Bacteria</taxon>
        <taxon>Bacillati</taxon>
        <taxon>Bacillota</taxon>
        <taxon>Bacilli</taxon>
        <taxon>Lactobacillales</taxon>
        <taxon>Enterococcaceae</taxon>
        <taxon>Enterococcus</taxon>
    </lineage>
</organism>
<reference evidence="1" key="1">
    <citation type="submission" date="2019-11" db="EMBL/GenBank/DDBJ databases">
        <authorList>
            <person name="Feng L."/>
        </authorList>
    </citation>
    <scope>NUCLEOTIDE SEQUENCE</scope>
    <source>
        <strain evidence="1">ECasseliflavusLFYP2</strain>
    </source>
</reference>
<sequence length="101" mass="12097">MNKEKRLEKKIRRQRMVYLAEKVDLEKDPDAKKEWEKLREDLYEGVNPEQRLVEVLYKGDVIFTGNKKTVSEKCKKSKVTVKNLIQSGKPDKQGRIYRWKD</sequence>
<proteinExistence type="predicted"/>
<gene>
    <name evidence="1" type="ORF">ECLFYP2_03199</name>
</gene>
<dbReference type="RefSeq" id="WP_421758276.1">
    <property type="nucleotide sequence ID" value="NZ_CACRTX010000013.1"/>
</dbReference>
<dbReference type="AlphaFoldDB" id="A0A6N3EGW7"/>
<protein>
    <submittedName>
        <fullName evidence="1">Uncharacterized protein</fullName>
    </submittedName>
</protein>
<dbReference type="EMBL" id="CACRTX010000013">
    <property type="protein sequence ID" value="VYU40320.1"/>
    <property type="molecule type" value="Genomic_DNA"/>
</dbReference>